<dbReference type="PANTHER" id="PTHR28583:SF1">
    <property type="entry name" value="ACID CERAMIDASE"/>
    <property type="match status" value="1"/>
</dbReference>
<accession>A0A5J6MQ34</accession>
<evidence type="ECO:0000313" key="1">
    <source>
        <dbReference type="EMBL" id="QEX19503.1"/>
    </source>
</evidence>
<sequence>MNLSAKLSSLQSLPEIPIIDLGRGDMAELARRERQRAAALLGVGHASYPGWALAYGDKRSRRWLEKQANPYLREIDEIAAELGAAGTHLLNISYEWACTTGADRDHVRDGPRLLRVLDWPLPGLGRHVVVARQQGVAGPWLNVTWPGFVGTLTAMAPGRFAAAFNQPPLRRRTGLMLADWLVDRINVGRSRALPPAHLLRQVFEQAPDFAAAKTMIAETPLCLPAFFVLSGTKPHESVVIERLENRVFLHEAPAAVSNHFLGARLKGMPRGSETGPRRRMMLEALARGARDFDWLQAPILNSETRLAVEANAATGELLVWGFEPGGPATRQLRLAA</sequence>
<dbReference type="KEGG" id="htq:FRZ44_48170"/>
<dbReference type="AlphaFoldDB" id="A0A5J6MQ34"/>
<dbReference type="OrthoDB" id="7325338at2"/>
<keyword evidence="2" id="KW-1185">Reference proteome</keyword>
<protein>
    <submittedName>
        <fullName evidence="1">Uncharacterized protein</fullName>
    </submittedName>
</protein>
<dbReference type="RefSeq" id="WP_151179564.1">
    <property type="nucleotide sequence ID" value="NZ_CP042906.1"/>
</dbReference>
<organism evidence="1 2">
    <name type="scientific">Hypericibacter terrae</name>
    <dbReference type="NCBI Taxonomy" id="2602015"/>
    <lineage>
        <taxon>Bacteria</taxon>
        <taxon>Pseudomonadati</taxon>
        <taxon>Pseudomonadota</taxon>
        <taxon>Alphaproteobacteria</taxon>
        <taxon>Rhodospirillales</taxon>
        <taxon>Dongiaceae</taxon>
        <taxon>Hypericibacter</taxon>
    </lineage>
</organism>
<proteinExistence type="predicted"/>
<dbReference type="GO" id="GO:0016810">
    <property type="term" value="F:hydrolase activity, acting on carbon-nitrogen (but not peptide) bonds"/>
    <property type="evidence" value="ECO:0007669"/>
    <property type="project" value="TreeGrafter"/>
</dbReference>
<dbReference type="PANTHER" id="PTHR28583">
    <property type="entry name" value="ACID AMIDASE"/>
    <property type="match status" value="1"/>
</dbReference>
<reference evidence="1 2" key="1">
    <citation type="submission" date="2019-08" db="EMBL/GenBank/DDBJ databases">
        <title>Hyperibacter terrae gen. nov., sp. nov. and Hyperibacter viscosus sp. nov., two new members in the family Rhodospirillaceae isolated from the rhizosphere of Hypericum perforatum.</title>
        <authorList>
            <person name="Noviana Z."/>
        </authorList>
    </citation>
    <scope>NUCLEOTIDE SEQUENCE [LARGE SCALE GENOMIC DNA]</scope>
    <source>
        <strain evidence="1 2">R5913</strain>
    </source>
</reference>
<dbReference type="Proteomes" id="UP000326202">
    <property type="component" value="Chromosome"/>
</dbReference>
<dbReference type="EMBL" id="CP042906">
    <property type="protein sequence ID" value="QEX19503.1"/>
    <property type="molecule type" value="Genomic_DNA"/>
</dbReference>
<name>A0A5J6MQ34_9PROT</name>
<dbReference type="Gene3D" id="3.60.60.10">
    <property type="entry name" value="Penicillin V Acylase, Chain A"/>
    <property type="match status" value="1"/>
</dbReference>
<evidence type="ECO:0000313" key="2">
    <source>
        <dbReference type="Proteomes" id="UP000326202"/>
    </source>
</evidence>
<gene>
    <name evidence="1" type="ORF">FRZ44_48170</name>
</gene>